<name>A0A6G4QUU4_9CAUL</name>
<dbReference type="PROSITE" id="PS51257">
    <property type="entry name" value="PROKAR_LIPOPROTEIN"/>
    <property type="match status" value="1"/>
</dbReference>
<evidence type="ECO:0000313" key="2">
    <source>
        <dbReference type="EMBL" id="NGM49426.1"/>
    </source>
</evidence>
<protein>
    <recommendedName>
        <fullName evidence="3">DUF805 domain-containing protein</fullName>
    </recommendedName>
</protein>
<sequence length="134" mass="14432">MSPLKALAGYLTGRCARAQYWGGVVALFGCNLLLKQAPFQDILAFVLLAAWLVHGVRRLRDIGWSPWLCLAPAAGSLAMFAAAFTVDPNASVPDWALYVTGAVLVGWLGFWVTIGVPRSKPVETSPDRQAEVFG</sequence>
<organism evidence="2">
    <name type="scientific">Caulobacter sp. 602-2</name>
    <dbReference type="NCBI Taxonomy" id="2710887"/>
    <lineage>
        <taxon>Bacteria</taxon>
        <taxon>Pseudomonadati</taxon>
        <taxon>Pseudomonadota</taxon>
        <taxon>Alphaproteobacteria</taxon>
        <taxon>Caulobacterales</taxon>
        <taxon>Caulobacteraceae</taxon>
        <taxon>Caulobacter</taxon>
    </lineage>
</organism>
<feature type="transmembrane region" description="Helical" evidence="1">
    <location>
        <begin position="66"/>
        <end position="84"/>
    </location>
</feature>
<gene>
    <name evidence="2" type="ORF">G5B46_07395</name>
</gene>
<keyword evidence="1" id="KW-0812">Transmembrane</keyword>
<evidence type="ECO:0008006" key="3">
    <source>
        <dbReference type="Google" id="ProtNLM"/>
    </source>
</evidence>
<proteinExistence type="predicted"/>
<reference evidence="2" key="1">
    <citation type="submission" date="2020-02" db="EMBL/GenBank/DDBJ databases">
        <authorList>
            <person name="Gao J."/>
            <person name="Sun J."/>
        </authorList>
    </citation>
    <scope>NUCLEOTIDE SEQUENCE</scope>
    <source>
        <strain evidence="2">602-2</strain>
    </source>
</reference>
<evidence type="ECO:0000256" key="1">
    <source>
        <dbReference type="SAM" id="Phobius"/>
    </source>
</evidence>
<dbReference type="EMBL" id="JAAKGT010000002">
    <property type="protein sequence ID" value="NGM49426.1"/>
    <property type="molecule type" value="Genomic_DNA"/>
</dbReference>
<feature type="transmembrane region" description="Helical" evidence="1">
    <location>
        <begin position="42"/>
        <end position="59"/>
    </location>
</feature>
<keyword evidence="1" id="KW-1133">Transmembrane helix</keyword>
<keyword evidence="1" id="KW-0472">Membrane</keyword>
<dbReference type="AlphaFoldDB" id="A0A6G4QUU4"/>
<feature type="transmembrane region" description="Helical" evidence="1">
    <location>
        <begin position="96"/>
        <end position="116"/>
    </location>
</feature>
<comment type="caution">
    <text evidence="2">The sequence shown here is derived from an EMBL/GenBank/DDBJ whole genome shotgun (WGS) entry which is preliminary data.</text>
</comment>
<dbReference type="RefSeq" id="WP_165257344.1">
    <property type="nucleotide sequence ID" value="NZ_JAAKGT010000002.1"/>
</dbReference>
<accession>A0A6G4QUU4</accession>